<evidence type="ECO:0000313" key="2">
    <source>
        <dbReference type="EMBL" id="KAF9688938.1"/>
    </source>
</evidence>
<gene>
    <name evidence="2" type="ORF">SADUNF_Sadunf01G0040000</name>
</gene>
<organism evidence="2 3">
    <name type="scientific">Salix dunnii</name>
    <dbReference type="NCBI Taxonomy" id="1413687"/>
    <lineage>
        <taxon>Eukaryota</taxon>
        <taxon>Viridiplantae</taxon>
        <taxon>Streptophyta</taxon>
        <taxon>Embryophyta</taxon>
        <taxon>Tracheophyta</taxon>
        <taxon>Spermatophyta</taxon>
        <taxon>Magnoliopsida</taxon>
        <taxon>eudicotyledons</taxon>
        <taxon>Gunneridae</taxon>
        <taxon>Pentapetalae</taxon>
        <taxon>rosids</taxon>
        <taxon>fabids</taxon>
        <taxon>Malpighiales</taxon>
        <taxon>Salicaceae</taxon>
        <taxon>Saliceae</taxon>
        <taxon>Salix</taxon>
    </lineage>
</organism>
<proteinExistence type="predicted"/>
<keyword evidence="1" id="KW-1133">Transmembrane helix</keyword>
<reference evidence="2 3" key="1">
    <citation type="submission" date="2020-10" db="EMBL/GenBank/DDBJ databases">
        <title>Plant Genome Project.</title>
        <authorList>
            <person name="Zhang R.-G."/>
        </authorList>
    </citation>
    <scope>NUCLEOTIDE SEQUENCE [LARGE SCALE GENOMIC DNA]</scope>
    <source>
        <strain evidence="2">FAFU-HL-1</strain>
        <tissue evidence="2">Leaf</tissue>
    </source>
</reference>
<dbReference type="Proteomes" id="UP000657918">
    <property type="component" value="Unassembled WGS sequence"/>
</dbReference>
<evidence type="ECO:0000313" key="3">
    <source>
        <dbReference type="Proteomes" id="UP000657918"/>
    </source>
</evidence>
<keyword evidence="1" id="KW-0472">Membrane</keyword>
<accession>A0A835TM02</accession>
<comment type="caution">
    <text evidence="2">The sequence shown here is derived from an EMBL/GenBank/DDBJ whole genome shotgun (WGS) entry which is preliminary data.</text>
</comment>
<keyword evidence="1" id="KW-0812">Transmembrane</keyword>
<dbReference type="AlphaFoldDB" id="A0A835TM02"/>
<dbReference type="EMBL" id="JADGMS010000001">
    <property type="protein sequence ID" value="KAF9688938.1"/>
    <property type="molecule type" value="Genomic_DNA"/>
</dbReference>
<dbReference type="OrthoDB" id="10351393at2759"/>
<protein>
    <submittedName>
        <fullName evidence="2">Uncharacterized protein</fullName>
    </submittedName>
</protein>
<evidence type="ECO:0000256" key="1">
    <source>
        <dbReference type="SAM" id="Phobius"/>
    </source>
</evidence>
<name>A0A835TM02_9ROSI</name>
<sequence>MNCICINHITQIFKASSALQGALEAKRMARAGHLRLLMIAVIAVALLFSLGEAMNLCHTLDSCEPKDSCQKYCKAGGFAGGNCKPPNICCCYY</sequence>
<feature type="transmembrane region" description="Helical" evidence="1">
    <location>
        <begin position="36"/>
        <end position="56"/>
    </location>
</feature>
<keyword evidence="3" id="KW-1185">Reference proteome</keyword>